<name>G0IZ63_CYCMS</name>
<protein>
    <recommendedName>
        <fullName evidence="3">Prophage tail endopeptidase domain-containing protein</fullName>
    </recommendedName>
</protein>
<sequence>MNLYRGANIIGSFPVDENTVFFSELMGADKITAEVVLDKPLDIQIGDYIFHLGVKYYVNDPAELERNASYTYNITFYGESYLLYNKIVRHLGRATFSYTGRPLDLCLLIRDNMRQIDPAWKVGEVPEFDEPFTFSIDEMSCRTLLTTVAEEFGLEYSITDKTIRMAPRVGVDTGVTLEYGRAKGLYALRRRRVDSGFGTVWYGYGGAKNIPLSYRDGLGKITFDESPVQVNVAKYGYIEATVTFEDVFPNRTGTVEAVDGLFSVTDSTLDFDLNETFITDGGAKIVFKSGALAGQEFPITQYDHSTKVITFGTIEEDSGYVAPNATFKAAVGDTYTLVGIEMPESYITAAEQEVKTRTIAHAEVNATPKYAYEGDLDEKYVRQFGLRSAFKAGNSVIVQDESLGIEERIRIQSIEYPIVNPDAISIVISESRQYTKVDKIAKDTKNNLREVKTTKSAATYAKLAADEIRNYAVVQQFKKTFVGDRAIMTGVFVAGNPDLGGVAGISGLENDLEAVRIWAGSSFDNRGAAPFRVQQDGKAFASALEVANGCKIGVFQIEGGYIKSSDYGAGDPTGILISNDGIASRNAGASFISVISGIDISGSFWGSTDESDDAPTFIYAAISAGMVGVRWSELVEKQMQNIRFSTGKYGGFFSSQKNIGNVSYAMRGSSTDPGTEVIGKDDHMVVIYNDRTAASLPDTPDHGMEVIIKNGTSGAISVERSGTNEIADLSNATVTSYSLPAGQVWKARFQGGSTGRWIMI</sequence>
<evidence type="ECO:0000313" key="1">
    <source>
        <dbReference type="EMBL" id="AEL23842.1"/>
    </source>
</evidence>
<dbReference type="HOGENOM" id="CLU_366701_0_0_10"/>
<dbReference type="eggNOG" id="COG4926">
    <property type="taxonomic scope" value="Bacteria"/>
</dbReference>
<evidence type="ECO:0000313" key="2">
    <source>
        <dbReference type="Proteomes" id="UP000001635"/>
    </source>
</evidence>
<accession>G0IZ63</accession>
<reference evidence="2" key="1">
    <citation type="submission" date="2011-07" db="EMBL/GenBank/DDBJ databases">
        <title>The complete genome of Cyclobacterium marinum DSM 745.</title>
        <authorList>
            <person name="Lucas S."/>
            <person name="Han J."/>
            <person name="Lapidus A."/>
            <person name="Bruce D."/>
            <person name="Goodwin L."/>
            <person name="Pitluck S."/>
            <person name="Peters L."/>
            <person name="Kyrpides N."/>
            <person name="Mavromatis K."/>
            <person name="Ivanova N."/>
            <person name="Ovchinnikova G."/>
            <person name="Chertkov O."/>
            <person name="Detter J.C."/>
            <person name="Tapia R."/>
            <person name="Han C."/>
            <person name="Land M."/>
            <person name="Hauser L."/>
            <person name="Markowitz V."/>
            <person name="Cheng J.-F."/>
            <person name="Hugenholtz P."/>
            <person name="Woyke T."/>
            <person name="Wu D."/>
            <person name="Tindall B."/>
            <person name="Schuetze A."/>
            <person name="Brambilla E."/>
            <person name="Klenk H.-P."/>
            <person name="Eisen J.A."/>
        </authorList>
    </citation>
    <scope>NUCLEOTIDE SEQUENCE [LARGE SCALE GENOMIC DNA]</scope>
    <source>
        <strain evidence="2">ATCC 25205 / DSM 745 / LMG 13164 / NCIMB 1802</strain>
    </source>
</reference>
<dbReference type="AlphaFoldDB" id="G0IZ63"/>
<evidence type="ECO:0008006" key="3">
    <source>
        <dbReference type="Google" id="ProtNLM"/>
    </source>
</evidence>
<dbReference type="KEGG" id="cmr:Cycma_0057"/>
<keyword evidence="2" id="KW-1185">Reference proteome</keyword>
<dbReference type="STRING" id="880070.Cycma_0057"/>
<gene>
    <name evidence="1" type="ordered locus">Cycma_0057</name>
</gene>
<dbReference type="Proteomes" id="UP000001635">
    <property type="component" value="Chromosome"/>
</dbReference>
<proteinExistence type="predicted"/>
<dbReference type="EMBL" id="CP002955">
    <property type="protein sequence ID" value="AEL23842.1"/>
    <property type="molecule type" value="Genomic_DNA"/>
</dbReference>
<organism evidence="1 2">
    <name type="scientific">Cyclobacterium marinum (strain ATCC 25205 / DSM 745 / LMG 13164 / NCIMB 1802)</name>
    <name type="common">Flectobacillus marinus</name>
    <dbReference type="NCBI Taxonomy" id="880070"/>
    <lineage>
        <taxon>Bacteria</taxon>
        <taxon>Pseudomonadati</taxon>
        <taxon>Bacteroidota</taxon>
        <taxon>Cytophagia</taxon>
        <taxon>Cytophagales</taxon>
        <taxon>Cyclobacteriaceae</taxon>
        <taxon>Cyclobacterium</taxon>
    </lineage>
</organism>